<reference evidence="2" key="1">
    <citation type="journal article" date="2023" name="Science">
        <title>Genome structures resolve the early diversification of teleost fishes.</title>
        <authorList>
            <person name="Parey E."/>
            <person name="Louis A."/>
            <person name="Montfort J."/>
            <person name="Bouchez O."/>
            <person name="Roques C."/>
            <person name="Iampietro C."/>
            <person name="Lluch J."/>
            <person name="Castinel A."/>
            <person name="Donnadieu C."/>
            <person name="Desvignes T."/>
            <person name="Floi Bucao C."/>
            <person name="Jouanno E."/>
            <person name="Wen M."/>
            <person name="Mejri S."/>
            <person name="Dirks R."/>
            <person name="Jansen H."/>
            <person name="Henkel C."/>
            <person name="Chen W.J."/>
            <person name="Zahm M."/>
            <person name="Cabau C."/>
            <person name="Klopp C."/>
            <person name="Thompson A.W."/>
            <person name="Robinson-Rechavi M."/>
            <person name="Braasch I."/>
            <person name="Lecointre G."/>
            <person name="Bobe J."/>
            <person name="Postlethwait J.H."/>
            <person name="Berthelot C."/>
            <person name="Roest Crollius H."/>
            <person name="Guiguen Y."/>
        </authorList>
    </citation>
    <scope>NUCLEOTIDE SEQUENCE</scope>
    <source>
        <strain evidence="2">NC1722</strain>
    </source>
</reference>
<evidence type="ECO:0000256" key="1">
    <source>
        <dbReference type="SAM" id="MobiDB-lite"/>
    </source>
</evidence>
<evidence type="ECO:0000313" key="2">
    <source>
        <dbReference type="EMBL" id="KAJ8408124.1"/>
    </source>
</evidence>
<keyword evidence="3" id="KW-1185">Reference proteome</keyword>
<accession>A0AAD7SST7</accession>
<organism evidence="2 3">
    <name type="scientific">Aldrovandia affinis</name>
    <dbReference type="NCBI Taxonomy" id="143900"/>
    <lineage>
        <taxon>Eukaryota</taxon>
        <taxon>Metazoa</taxon>
        <taxon>Chordata</taxon>
        <taxon>Craniata</taxon>
        <taxon>Vertebrata</taxon>
        <taxon>Euteleostomi</taxon>
        <taxon>Actinopterygii</taxon>
        <taxon>Neopterygii</taxon>
        <taxon>Teleostei</taxon>
        <taxon>Notacanthiformes</taxon>
        <taxon>Halosauridae</taxon>
        <taxon>Aldrovandia</taxon>
    </lineage>
</organism>
<feature type="region of interest" description="Disordered" evidence="1">
    <location>
        <begin position="129"/>
        <end position="166"/>
    </location>
</feature>
<sequence>MTGGAGYVAVGGFWILAAPHNNRVSFTPGWAESARAPPPSQPPALTNPTLPERPARFLPQRLPVMKIDADPPPSAHLAASLSTVLGNSWDPGETGAVLQTPEHNEYISLHKGCASNRAWAGDPRSRIFKKMPGETPEGAPAGGELTGERRSSKHHHPRLPPIPSTYGSVFMHLLTDSD</sequence>
<dbReference type="Proteomes" id="UP001221898">
    <property type="component" value="Unassembled WGS sequence"/>
</dbReference>
<proteinExistence type="predicted"/>
<comment type="caution">
    <text evidence="2">The sequence shown here is derived from an EMBL/GenBank/DDBJ whole genome shotgun (WGS) entry which is preliminary data.</text>
</comment>
<gene>
    <name evidence="2" type="ORF">AAFF_G00263520</name>
</gene>
<protein>
    <submittedName>
        <fullName evidence="2">Uncharacterized protein</fullName>
    </submittedName>
</protein>
<evidence type="ECO:0000313" key="3">
    <source>
        <dbReference type="Proteomes" id="UP001221898"/>
    </source>
</evidence>
<dbReference type="AlphaFoldDB" id="A0AAD7SST7"/>
<name>A0AAD7SST7_9TELE</name>
<feature type="region of interest" description="Disordered" evidence="1">
    <location>
        <begin position="29"/>
        <end position="52"/>
    </location>
</feature>
<dbReference type="EMBL" id="JAINUG010000036">
    <property type="protein sequence ID" value="KAJ8408124.1"/>
    <property type="molecule type" value="Genomic_DNA"/>
</dbReference>